<protein>
    <submittedName>
        <fullName evidence="1">756_t:CDS:1</fullName>
    </submittedName>
</protein>
<comment type="caution">
    <text evidence="1">The sequence shown here is derived from an EMBL/GenBank/DDBJ whole genome shotgun (WGS) entry which is preliminary data.</text>
</comment>
<name>A0A9N9I6Q5_9GLOM</name>
<accession>A0A9N9I6Q5</accession>
<dbReference type="OrthoDB" id="10361658at2759"/>
<evidence type="ECO:0000313" key="2">
    <source>
        <dbReference type="Proteomes" id="UP000789405"/>
    </source>
</evidence>
<reference evidence="1" key="1">
    <citation type="submission" date="2021-06" db="EMBL/GenBank/DDBJ databases">
        <authorList>
            <person name="Kallberg Y."/>
            <person name="Tangrot J."/>
            <person name="Rosling A."/>
        </authorList>
    </citation>
    <scope>NUCLEOTIDE SEQUENCE</scope>
    <source>
        <strain evidence="1">MA453B</strain>
    </source>
</reference>
<gene>
    <name evidence="1" type="ORF">DERYTH_LOCUS14468</name>
</gene>
<dbReference type="EMBL" id="CAJVPY010010931">
    <property type="protein sequence ID" value="CAG8722953.1"/>
    <property type="molecule type" value="Genomic_DNA"/>
</dbReference>
<dbReference type="AlphaFoldDB" id="A0A9N9I6Q5"/>
<proteinExistence type="predicted"/>
<sequence length="277" mass="32070">MGQVTEVIKARRITLTKVQKAEICQLWKVGLPKLKFNIGESTQDRSANCPQLEEILNLWVSKAEAQLRYNYPTFHIKEYTKQGEATSSPTNDIPHYCDELKDIIKKYHPWDAYNCDETGLYWRLEPEKHLQVTGDDKLPPLLIYKYQNPHAIRHIDKAKLPKDLFHLILKFIIFLLIQQPCDAGIIALEFNIKDAIGLSVEAWKWPEDFDLTLPRPQLETTDPDPTNLVAEFNDDEEPEVRVSHKEVITSINNILHFINQENGFNVDGFFIQKLGGF</sequence>
<keyword evidence="2" id="KW-1185">Reference proteome</keyword>
<evidence type="ECO:0000313" key="1">
    <source>
        <dbReference type="EMBL" id="CAG8722953.1"/>
    </source>
</evidence>
<dbReference type="Proteomes" id="UP000789405">
    <property type="component" value="Unassembled WGS sequence"/>
</dbReference>
<organism evidence="1 2">
    <name type="scientific">Dentiscutata erythropus</name>
    <dbReference type="NCBI Taxonomy" id="1348616"/>
    <lineage>
        <taxon>Eukaryota</taxon>
        <taxon>Fungi</taxon>
        <taxon>Fungi incertae sedis</taxon>
        <taxon>Mucoromycota</taxon>
        <taxon>Glomeromycotina</taxon>
        <taxon>Glomeromycetes</taxon>
        <taxon>Diversisporales</taxon>
        <taxon>Gigasporaceae</taxon>
        <taxon>Dentiscutata</taxon>
    </lineage>
</organism>